<gene>
    <name evidence="2" type="ORF">Tci_874716</name>
</gene>
<feature type="region of interest" description="Disordered" evidence="1">
    <location>
        <begin position="48"/>
        <end position="109"/>
    </location>
</feature>
<comment type="caution">
    <text evidence="2">The sequence shown here is derived from an EMBL/GenBank/DDBJ whole genome shotgun (WGS) entry which is preliminary data.</text>
</comment>
<feature type="compositionally biased region" description="Basic and acidic residues" evidence="1">
    <location>
        <begin position="73"/>
        <end position="95"/>
    </location>
</feature>
<proteinExistence type="predicted"/>
<protein>
    <submittedName>
        <fullName evidence="2">Uncharacterized protein</fullName>
    </submittedName>
</protein>
<dbReference type="EMBL" id="BKCJ011200157">
    <property type="protein sequence ID" value="GFD02747.1"/>
    <property type="molecule type" value="Genomic_DNA"/>
</dbReference>
<reference evidence="2" key="1">
    <citation type="journal article" date="2019" name="Sci. Rep.">
        <title>Draft genome of Tanacetum cinerariifolium, the natural source of mosquito coil.</title>
        <authorList>
            <person name="Yamashiro T."/>
            <person name="Shiraishi A."/>
            <person name="Satake H."/>
            <person name="Nakayama K."/>
        </authorList>
    </citation>
    <scope>NUCLEOTIDE SEQUENCE</scope>
</reference>
<evidence type="ECO:0000313" key="2">
    <source>
        <dbReference type="EMBL" id="GFD02747.1"/>
    </source>
</evidence>
<organism evidence="2">
    <name type="scientific">Tanacetum cinerariifolium</name>
    <name type="common">Dalmatian daisy</name>
    <name type="synonym">Chrysanthemum cinerariifolium</name>
    <dbReference type="NCBI Taxonomy" id="118510"/>
    <lineage>
        <taxon>Eukaryota</taxon>
        <taxon>Viridiplantae</taxon>
        <taxon>Streptophyta</taxon>
        <taxon>Embryophyta</taxon>
        <taxon>Tracheophyta</taxon>
        <taxon>Spermatophyta</taxon>
        <taxon>Magnoliopsida</taxon>
        <taxon>eudicotyledons</taxon>
        <taxon>Gunneridae</taxon>
        <taxon>Pentapetalae</taxon>
        <taxon>asterids</taxon>
        <taxon>campanulids</taxon>
        <taxon>Asterales</taxon>
        <taxon>Asteraceae</taxon>
        <taxon>Asteroideae</taxon>
        <taxon>Anthemideae</taxon>
        <taxon>Anthemidinae</taxon>
        <taxon>Tanacetum</taxon>
    </lineage>
</organism>
<feature type="non-terminal residue" evidence="2">
    <location>
        <position position="1"/>
    </location>
</feature>
<sequence length="109" mass="12378">LLPSGEDSIQLNELMIFYTNLQQHVLDFEEAKIAQAKKIANLKKRVKKLEKRRKSRPVELRRLKKVGSGKQVESSEEKDSLGAQEDASKQGRSIEDIDQDAEISLVNES</sequence>
<evidence type="ECO:0000256" key="1">
    <source>
        <dbReference type="SAM" id="MobiDB-lite"/>
    </source>
</evidence>
<dbReference type="AlphaFoldDB" id="A0A699SXV6"/>
<accession>A0A699SXV6</accession>
<name>A0A699SXV6_TANCI</name>